<feature type="compositionally biased region" description="Polar residues" evidence="1">
    <location>
        <begin position="570"/>
        <end position="590"/>
    </location>
</feature>
<reference evidence="3 4" key="1">
    <citation type="submission" date="2012-10" db="EMBL/GenBank/DDBJ databases">
        <title>Genome sequencing and analysis of entomopathogenic fungi Beauveria bassiana D1-5.</title>
        <authorList>
            <person name="Li Q."/>
            <person name="Wang L."/>
            <person name="Zhang Z."/>
            <person name="Wang Q."/>
            <person name="Ren J."/>
            <person name="Wang M."/>
            <person name="Xu W."/>
            <person name="Wang J."/>
            <person name="Lu Y."/>
            <person name="Du Q."/>
            <person name="Sun Z."/>
        </authorList>
    </citation>
    <scope>NUCLEOTIDE SEQUENCE [LARGE SCALE GENOMIC DNA]</scope>
    <source>
        <strain evidence="3 4">D1-5</strain>
    </source>
</reference>
<gene>
    <name evidence="3" type="ORF">BBAD15_g4742</name>
</gene>
<sequence length="630" mass="65190">MRYHRTSKGLWAFLVLSCFAVLSSCYRNGDHESVLRPFHRASIINRAIFGSVATTTDDDYDSPAAYDFSNTDTTTASAATYPFPTATLGVGAGDPSNSSLTLDRHSSSATTEPRSPGMSNGPVIESTSTAVSQDSSNVETLSSSTTSVSDTKHDAVSQTDTHLDETVTITVTNFISGISKPTEISYPIPTSSVIQNSVISSSSAVSEGAISVITITSLHTVTLSISHNSSSTQRTTVQPSTSPDNVASTAETISSQNFTSMGPVTSSGVSIITITRKETYTGVSNTTADATGQATSEEVATSTIGQPTPISRISPFSASFNLSYVPEPVISSQVSGAATSVQSTSSSSTTRTVFQNITITLSEFPDTGSRETGATITAVPTLPASGNATDYVSSTRFSSTLYPVPSSTANLSSTKATANATNSGSSSMSISTEVITITVYPTTLETGDPADMTSVVTLHSNSTTTVALTLYPLSNVNSSKFSTPGDRTTARSGPPNAESAGGWSTDLPTALANSSAVGTPRYTTIARSSNDYTQPTYVHTTCEHTEIISQPGATADTSAGNSSSSMGTSLNGTKTISLPSTFKTTVSRTHSVGDDGASAYPSASGKRLPGSPTYPWGGSGPLHRLQEPDF</sequence>
<feature type="region of interest" description="Disordered" evidence="1">
    <location>
        <begin position="549"/>
        <end position="630"/>
    </location>
</feature>
<dbReference type="PROSITE" id="PS51257">
    <property type="entry name" value="PROKAR_LIPOPROTEIN"/>
    <property type="match status" value="1"/>
</dbReference>
<feature type="compositionally biased region" description="Low complexity" evidence="1">
    <location>
        <begin position="552"/>
        <end position="569"/>
    </location>
</feature>
<feature type="region of interest" description="Disordered" evidence="1">
    <location>
        <begin position="92"/>
        <end position="159"/>
    </location>
</feature>
<dbReference type="Proteomes" id="UP000030106">
    <property type="component" value="Unassembled WGS sequence"/>
</dbReference>
<proteinExistence type="predicted"/>
<organism evidence="3 4">
    <name type="scientific">Beauveria bassiana D1-5</name>
    <dbReference type="NCBI Taxonomy" id="1245745"/>
    <lineage>
        <taxon>Eukaryota</taxon>
        <taxon>Fungi</taxon>
        <taxon>Dikarya</taxon>
        <taxon>Ascomycota</taxon>
        <taxon>Pezizomycotina</taxon>
        <taxon>Sordariomycetes</taxon>
        <taxon>Hypocreomycetidae</taxon>
        <taxon>Hypocreales</taxon>
        <taxon>Cordycipitaceae</taxon>
        <taxon>Beauveria</taxon>
    </lineage>
</organism>
<feature type="region of interest" description="Disordered" evidence="1">
    <location>
        <begin position="480"/>
        <end position="503"/>
    </location>
</feature>
<feature type="chain" id="PRO_5002007113" evidence="2">
    <location>
        <begin position="26"/>
        <end position="630"/>
    </location>
</feature>
<keyword evidence="2" id="KW-0732">Signal</keyword>
<evidence type="ECO:0000256" key="1">
    <source>
        <dbReference type="SAM" id="MobiDB-lite"/>
    </source>
</evidence>
<comment type="caution">
    <text evidence="3">The sequence shown here is derived from an EMBL/GenBank/DDBJ whole genome shotgun (WGS) entry which is preliminary data.</text>
</comment>
<dbReference type="EMBL" id="ANFO01000386">
    <property type="protein sequence ID" value="KGQ09929.1"/>
    <property type="molecule type" value="Genomic_DNA"/>
</dbReference>
<evidence type="ECO:0000256" key="2">
    <source>
        <dbReference type="SAM" id="SignalP"/>
    </source>
</evidence>
<dbReference type="AlphaFoldDB" id="A0A0A2WAB8"/>
<evidence type="ECO:0000313" key="3">
    <source>
        <dbReference type="EMBL" id="KGQ09929.1"/>
    </source>
</evidence>
<dbReference type="HOGENOM" id="CLU_434100_0_0_1"/>
<accession>A0A0A2WAB8</accession>
<feature type="compositionally biased region" description="Low complexity" evidence="1">
    <location>
        <begin position="134"/>
        <end position="149"/>
    </location>
</feature>
<dbReference type="OrthoDB" id="4870137at2759"/>
<feature type="region of interest" description="Disordered" evidence="1">
    <location>
        <begin position="227"/>
        <end position="249"/>
    </location>
</feature>
<name>A0A0A2WAB8_BEABA</name>
<evidence type="ECO:0000313" key="4">
    <source>
        <dbReference type="Proteomes" id="UP000030106"/>
    </source>
</evidence>
<protein>
    <submittedName>
        <fullName evidence="3">Uncharacterized protein</fullName>
    </submittedName>
</protein>
<feature type="compositionally biased region" description="Basic and acidic residues" evidence="1">
    <location>
        <begin position="150"/>
        <end position="159"/>
    </location>
</feature>
<feature type="signal peptide" evidence="2">
    <location>
        <begin position="1"/>
        <end position="25"/>
    </location>
</feature>
<feature type="compositionally biased region" description="Polar residues" evidence="1">
    <location>
        <begin position="95"/>
        <end position="113"/>
    </location>
</feature>